<organism evidence="7 8">
    <name type="scientific">Rhododendron griersonianum</name>
    <dbReference type="NCBI Taxonomy" id="479676"/>
    <lineage>
        <taxon>Eukaryota</taxon>
        <taxon>Viridiplantae</taxon>
        <taxon>Streptophyta</taxon>
        <taxon>Embryophyta</taxon>
        <taxon>Tracheophyta</taxon>
        <taxon>Spermatophyta</taxon>
        <taxon>Magnoliopsida</taxon>
        <taxon>eudicotyledons</taxon>
        <taxon>Gunneridae</taxon>
        <taxon>Pentapetalae</taxon>
        <taxon>asterids</taxon>
        <taxon>Ericales</taxon>
        <taxon>Ericaceae</taxon>
        <taxon>Ericoideae</taxon>
        <taxon>Rhodoreae</taxon>
        <taxon>Rhododendron</taxon>
    </lineage>
</organism>
<protein>
    <recommendedName>
        <fullName evidence="9">Cytochrome P450</fullName>
    </recommendedName>
</protein>
<keyword evidence="6" id="KW-0472">Membrane</keyword>
<evidence type="ECO:0000256" key="2">
    <source>
        <dbReference type="ARBA" id="ARBA00022692"/>
    </source>
</evidence>
<dbReference type="Gene3D" id="1.10.630.10">
    <property type="entry name" value="Cytochrome P450"/>
    <property type="match status" value="1"/>
</dbReference>
<evidence type="ECO:0000313" key="7">
    <source>
        <dbReference type="EMBL" id="KAG5559076.1"/>
    </source>
</evidence>
<evidence type="ECO:0000256" key="5">
    <source>
        <dbReference type="ARBA" id="ARBA00023002"/>
    </source>
</evidence>
<dbReference type="GO" id="GO:0016709">
    <property type="term" value="F:oxidoreductase activity, acting on paired donors, with incorporation or reduction of molecular oxygen, NAD(P)H as one donor, and incorporation of one atom of oxygen"/>
    <property type="evidence" value="ECO:0007669"/>
    <property type="project" value="TreeGrafter"/>
</dbReference>
<dbReference type="PANTHER" id="PTHR24298:SF800">
    <property type="entry name" value="CYTOCHROME P450 89A2-RELATED"/>
    <property type="match status" value="1"/>
</dbReference>
<keyword evidence="8" id="KW-1185">Reference proteome</keyword>
<dbReference type="Pfam" id="PF00067">
    <property type="entry name" value="p450"/>
    <property type="match status" value="1"/>
</dbReference>
<name>A0AAV6L490_9ERIC</name>
<dbReference type="SUPFAM" id="SSF48264">
    <property type="entry name" value="Cytochrome P450"/>
    <property type="match status" value="1"/>
</dbReference>
<dbReference type="GO" id="GO:0016020">
    <property type="term" value="C:membrane"/>
    <property type="evidence" value="ECO:0007669"/>
    <property type="project" value="UniProtKB-SubCell"/>
</dbReference>
<evidence type="ECO:0000256" key="6">
    <source>
        <dbReference type="ARBA" id="ARBA00023136"/>
    </source>
</evidence>
<evidence type="ECO:0000256" key="4">
    <source>
        <dbReference type="ARBA" id="ARBA00022989"/>
    </source>
</evidence>
<dbReference type="GO" id="GO:0005506">
    <property type="term" value="F:iron ion binding"/>
    <property type="evidence" value="ECO:0007669"/>
    <property type="project" value="InterPro"/>
</dbReference>
<keyword evidence="3" id="KW-0479">Metal-binding</keyword>
<dbReference type="GO" id="GO:0020037">
    <property type="term" value="F:heme binding"/>
    <property type="evidence" value="ECO:0007669"/>
    <property type="project" value="InterPro"/>
</dbReference>
<evidence type="ECO:0008006" key="9">
    <source>
        <dbReference type="Google" id="ProtNLM"/>
    </source>
</evidence>
<dbReference type="Proteomes" id="UP000823749">
    <property type="component" value="Chromosome 3"/>
</dbReference>
<dbReference type="InterPro" id="IPR036396">
    <property type="entry name" value="Cyt_P450_sf"/>
</dbReference>
<gene>
    <name evidence="7" type="ORF">RHGRI_008854</name>
</gene>
<sequence length="151" mass="17223">MAYVDNLLDLELPDEKRKLNENEIVSLCSEFLNTGTDTTATALEWIMANLVKYPHVQTKLYEEINGVVGRPPLPQLRENNEKASMIVIKEKDLQSMSYLKSVVLEGLRRHPPTHFLMPQSVTEDVELEGYLVPKDTMVNVMVAERTHEVQA</sequence>
<proteinExistence type="predicted"/>
<evidence type="ECO:0000256" key="3">
    <source>
        <dbReference type="ARBA" id="ARBA00022723"/>
    </source>
</evidence>
<keyword evidence="5" id="KW-0560">Oxidoreductase</keyword>
<dbReference type="AlphaFoldDB" id="A0AAV6L490"/>
<evidence type="ECO:0000313" key="8">
    <source>
        <dbReference type="Proteomes" id="UP000823749"/>
    </source>
</evidence>
<reference evidence="7" key="1">
    <citation type="submission" date="2020-08" db="EMBL/GenBank/DDBJ databases">
        <title>Plant Genome Project.</title>
        <authorList>
            <person name="Zhang R.-G."/>
        </authorList>
    </citation>
    <scope>NUCLEOTIDE SEQUENCE</scope>
    <source>
        <strain evidence="7">WSP0</strain>
        <tissue evidence="7">Leaf</tissue>
    </source>
</reference>
<comment type="subcellular location">
    <subcellularLocation>
        <location evidence="1">Membrane</location>
        <topology evidence="1">Single-pass membrane protein</topology>
    </subcellularLocation>
</comment>
<dbReference type="InterPro" id="IPR002401">
    <property type="entry name" value="Cyt_P450_E_grp-I"/>
</dbReference>
<dbReference type="InterPro" id="IPR001128">
    <property type="entry name" value="Cyt_P450"/>
</dbReference>
<keyword evidence="4" id="KW-1133">Transmembrane helix</keyword>
<dbReference type="PRINTS" id="PR00463">
    <property type="entry name" value="EP450I"/>
</dbReference>
<accession>A0AAV6L490</accession>
<dbReference type="EMBL" id="JACTNZ010000003">
    <property type="protein sequence ID" value="KAG5559076.1"/>
    <property type="molecule type" value="Genomic_DNA"/>
</dbReference>
<dbReference type="InterPro" id="IPR051103">
    <property type="entry name" value="Plant_metabolite_P450s"/>
</dbReference>
<comment type="caution">
    <text evidence="7">The sequence shown here is derived from an EMBL/GenBank/DDBJ whole genome shotgun (WGS) entry which is preliminary data.</text>
</comment>
<evidence type="ECO:0000256" key="1">
    <source>
        <dbReference type="ARBA" id="ARBA00004167"/>
    </source>
</evidence>
<keyword evidence="2" id="KW-0812">Transmembrane</keyword>
<dbReference type="PANTHER" id="PTHR24298">
    <property type="entry name" value="FLAVONOID 3'-MONOOXYGENASE-RELATED"/>
    <property type="match status" value="1"/>
</dbReference>